<keyword evidence="2" id="KW-0285">Flavoprotein</keyword>
<dbReference type="PANTHER" id="PTHR43624:SF2">
    <property type="entry name" value="ELECTRON TRANSFER FLAVOPROTEIN-QUINONE OXIDOREDUCTASE YDIS-RELATED"/>
    <property type="match status" value="1"/>
</dbReference>
<reference evidence="6 7" key="1">
    <citation type="submission" date="2018-10" db="EMBL/GenBank/DDBJ databases">
        <title>Co-occurring genomic capacity for anaerobic methane metabolism and dissimilatory sulfite reduction discovered in the Korarchaeota.</title>
        <authorList>
            <person name="Mckay L.J."/>
            <person name="Dlakic M."/>
            <person name="Fields M.W."/>
            <person name="Delmont T.O."/>
            <person name="Eren A.M."/>
            <person name="Jay Z.J."/>
            <person name="Klingelsmith K.B."/>
            <person name="Rusch D.B."/>
            <person name="Inskeep W.P."/>
        </authorList>
    </citation>
    <scope>NUCLEOTIDE SEQUENCE [LARGE SCALE GENOMIC DNA]</scope>
    <source>
        <strain evidence="6 7">MDKW</strain>
    </source>
</reference>
<dbReference type="Proteomes" id="UP000277582">
    <property type="component" value="Unassembled WGS sequence"/>
</dbReference>
<dbReference type="OrthoDB" id="7950at2157"/>
<dbReference type="Pfam" id="PF21162">
    <property type="entry name" value="ETFQO_UQ-bd"/>
    <property type="match status" value="1"/>
</dbReference>
<dbReference type="SUPFAM" id="SSF51905">
    <property type="entry name" value="FAD/NAD(P)-binding domain"/>
    <property type="match status" value="1"/>
</dbReference>
<evidence type="ECO:0000256" key="4">
    <source>
        <dbReference type="ARBA" id="ARBA00023002"/>
    </source>
</evidence>
<protein>
    <submittedName>
        <fullName evidence="6">FAD-dependent oxidoreductase</fullName>
    </submittedName>
</protein>
<keyword evidence="3" id="KW-0274">FAD</keyword>
<keyword evidence="7" id="KW-1185">Reference proteome</keyword>
<evidence type="ECO:0000259" key="5">
    <source>
        <dbReference type="Pfam" id="PF21162"/>
    </source>
</evidence>
<dbReference type="EMBL" id="RCOS01000010">
    <property type="protein sequence ID" value="RSN78718.1"/>
    <property type="molecule type" value="Genomic_DNA"/>
</dbReference>
<dbReference type="Pfam" id="PF12831">
    <property type="entry name" value="FAD_oxidored"/>
    <property type="match status" value="1"/>
</dbReference>
<comment type="caution">
    <text evidence="6">The sequence shown here is derived from an EMBL/GenBank/DDBJ whole genome shotgun (WGS) entry which is preliminary data.</text>
</comment>
<accession>A0A429GY53</accession>
<evidence type="ECO:0000256" key="2">
    <source>
        <dbReference type="ARBA" id="ARBA00022630"/>
    </source>
</evidence>
<proteinExistence type="predicted"/>
<organism evidence="6 7">
    <name type="scientific">Candidatus Methanodesulfokora washburnensis</name>
    <dbReference type="NCBI Taxonomy" id="2478471"/>
    <lineage>
        <taxon>Archaea</taxon>
        <taxon>Thermoproteota</taxon>
        <taxon>Candidatus Korarchaeia</taxon>
        <taxon>Candidatus Korarchaeia incertae sedis</taxon>
        <taxon>Candidatus Methanodesulfokora</taxon>
    </lineage>
</organism>
<dbReference type="PANTHER" id="PTHR43624">
    <property type="entry name" value="ELECTRON TRANSFER FLAVOPROTEIN-QUINONE OXIDOREDUCTASE YDIS-RELATED"/>
    <property type="match status" value="1"/>
</dbReference>
<evidence type="ECO:0000256" key="3">
    <source>
        <dbReference type="ARBA" id="ARBA00022827"/>
    </source>
</evidence>
<evidence type="ECO:0000313" key="6">
    <source>
        <dbReference type="EMBL" id="RSN78718.1"/>
    </source>
</evidence>
<sequence>MQKFDSIVIGAGPAGSTSAYVLAKSGFNVLLVERGKVAGSKNVFGGRIYISPLKEIYPDIEKAPVQRWVKKERISLVADGCLTLEFQHEKTTSFTAYLSKMAEWMAGKAEEAGATIVTEITVDNLLVEDGKVKGIVAGGDKVYSDVVVDAEGINRLLLERAGFIEKPKPENVALGIKEVIKLSKKDVEDRFGLDETSGMAWLMMGDVTKGIPGGGFLYTNQDSVSLGIVINLGGAIKMIKEYAYEIVERMRESPYLKDYLKGGSLVEYSAHLVPQASYKLIPRLYGDGFVVVGDAAGMLLDLGYTIRGVDLAAYSGYLAAKAIEKAHSSGGMTAENLSVYEKMLKESFVYKQIEKFRGTERIFSDPRIFTEFPDAVTGIVKRMFHIEYESEKLLDNVKKVKGGFFRFILDALKVVRSL</sequence>
<dbReference type="InterPro" id="IPR039651">
    <property type="entry name" value="FixC-like"/>
</dbReference>
<keyword evidence="4" id="KW-0560">Oxidoreductase</keyword>
<dbReference type="GO" id="GO:0016491">
    <property type="term" value="F:oxidoreductase activity"/>
    <property type="evidence" value="ECO:0007669"/>
    <property type="project" value="UniProtKB-KW"/>
</dbReference>
<evidence type="ECO:0000256" key="1">
    <source>
        <dbReference type="ARBA" id="ARBA00001974"/>
    </source>
</evidence>
<dbReference type="InterPro" id="IPR036188">
    <property type="entry name" value="FAD/NAD-bd_sf"/>
</dbReference>
<evidence type="ECO:0000313" key="7">
    <source>
        <dbReference type="Proteomes" id="UP000277582"/>
    </source>
</evidence>
<gene>
    <name evidence="6" type="ORF">D6D85_00480</name>
</gene>
<name>A0A429GY53_9CREN</name>
<dbReference type="SUPFAM" id="SSF54373">
    <property type="entry name" value="FAD-linked reductases, C-terminal domain"/>
    <property type="match status" value="1"/>
</dbReference>
<dbReference type="AlphaFoldDB" id="A0A429GY53"/>
<dbReference type="Gene3D" id="3.50.50.60">
    <property type="entry name" value="FAD/NAD(P)-binding domain"/>
    <property type="match status" value="1"/>
</dbReference>
<comment type="cofactor">
    <cofactor evidence="1">
        <name>FAD</name>
        <dbReference type="ChEBI" id="CHEBI:57692"/>
    </cofactor>
</comment>
<dbReference type="InterPro" id="IPR049398">
    <property type="entry name" value="ETF-QO/FixC_UQ-bd"/>
</dbReference>
<feature type="domain" description="ETF-QO/FixC ubiquinone-binding" evidence="5">
    <location>
        <begin position="173"/>
        <end position="271"/>
    </location>
</feature>
<dbReference type="RefSeq" id="WP_125670070.1">
    <property type="nucleotide sequence ID" value="NZ_RCOS01000010.1"/>
</dbReference>